<protein>
    <submittedName>
        <fullName evidence="7">DNA-binding transcriptional LysR family regulator</fullName>
    </submittedName>
</protein>
<dbReference type="SUPFAM" id="SSF46785">
    <property type="entry name" value="Winged helix' DNA-binding domain"/>
    <property type="match status" value="1"/>
</dbReference>
<dbReference type="InterPro" id="IPR036388">
    <property type="entry name" value="WH-like_DNA-bd_sf"/>
</dbReference>
<dbReference type="GO" id="GO:0003677">
    <property type="term" value="F:DNA binding"/>
    <property type="evidence" value="ECO:0007669"/>
    <property type="project" value="UniProtKB-KW"/>
</dbReference>
<accession>A0A543CQ77</accession>
<proteinExistence type="inferred from homology"/>
<dbReference type="FunFam" id="1.10.10.10:FF:000001">
    <property type="entry name" value="LysR family transcriptional regulator"/>
    <property type="match status" value="1"/>
</dbReference>
<dbReference type="GO" id="GO:0032993">
    <property type="term" value="C:protein-DNA complex"/>
    <property type="evidence" value="ECO:0007669"/>
    <property type="project" value="TreeGrafter"/>
</dbReference>
<organism evidence="7 8">
    <name type="scientific">Actinoallomurus bryophytorum</name>
    <dbReference type="NCBI Taxonomy" id="1490222"/>
    <lineage>
        <taxon>Bacteria</taxon>
        <taxon>Bacillati</taxon>
        <taxon>Actinomycetota</taxon>
        <taxon>Actinomycetes</taxon>
        <taxon>Streptosporangiales</taxon>
        <taxon>Thermomonosporaceae</taxon>
        <taxon>Actinoallomurus</taxon>
    </lineage>
</organism>
<evidence type="ECO:0000256" key="5">
    <source>
        <dbReference type="SAM" id="MobiDB-lite"/>
    </source>
</evidence>
<dbReference type="PROSITE" id="PS50931">
    <property type="entry name" value="HTH_LYSR"/>
    <property type="match status" value="1"/>
</dbReference>
<dbReference type="Gene3D" id="1.10.10.10">
    <property type="entry name" value="Winged helix-like DNA-binding domain superfamily/Winged helix DNA-binding domain"/>
    <property type="match status" value="1"/>
</dbReference>
<dbReference type="InterPro" id="IPR005119">
    <property type="entry name" value="LysR_subst-bd"/>
</dbReference>
<dbReference type="Proteomes" id="UP000316096">
    <property type="component" value="Unassembled WGS sequence"/>
</dbReference>
<feature type="region of interest" description="Disordered" evidence="5">
    <location>
        <begin position="294"/>
        <end position="323"/>
    </location>
</feature>
<comment type="caution">
    <text evidence="7">The sequence shown here is derived from an EMBL/GenBank/DDBJ whole genome shotgun (WGS) entry which is preliminary data.</text>
</comment>
<evidence type="ECO:0000256" key="1">
    <source>
        <dbReference type="ARBA" id="ARBA00009437"/>
    </source>
</evidence>
<dbReference type="RefSeq" id="WP_141957886.1">
    <property type="nucleotide sequence ID" value="NZ_VFOZ01000001.1"/>
</dbReference>
<keyword evidence="4" id="KW-0804">Transcription</keyword>
<dbReference type="SUPFAM" id="SSF53850">
    <property type="entry name" value="Periplasmic binding protein-like II"/>
    <property type="match status" value="1"/>
</dbReference>
<evidence type="ECO:0000256" key="2">
    <source>
        <dbReference type="ARBA" id="ARBA00023015"/>
    </source>
</evidence>
<dbReference type="InterPro" id="IPR036390">
    <property type="entry name" value="WH_DNA-bd_sf"/>
</dbReference>
<feature type="domain" description="HTH lysR-type" evidence="6">
    <location>
        <begin position="1"/>
        <end position="56"/>
    </location>
</feature>
<gene>
    <name evidence="7" type="ORF">FB559_4896</name>
</gene>
<dbReference type="EMBL" id="VFOZ01000001">
    <property type="protein sequence ID" value="TQL99239.1"/>
    <property type="molecule type" value="Genomic_DNA"/>
</dbReference>
<dbReference type="OrthoDB" id="79118at2"/>
<dbReference type="PANTHER" id="PTHR30346">
    <property type="entry name" value="TRANSCRIPTIONAL DUAL REGULATOR HCAR-RELATED"/>
    <property type="match status" value="1"/>
</dbReference>
<dbReference type="Pfam" id="PF00126">
    <property type="entry name" value="HTH_1"/>
    <property type="match status" value="1"/>
</dbReference>
<keyword evidence="8" id="KW-1185">Reference proteome</keyword>
<evidence type="ECO:0000256" key="3">
    <source>
        <dbReference type="ARBA" id="ARBA00023125"/>
    </source>
</evidence>
<dbReference type="PRINTS" id="PR00039">
    <property type="entry name" value="HTHLYSR"/>
</dbReference>
<dbReference type="InterPro" id="IPR000847">
    <property type="entry name" value="LysR_HTH_N"/>
</dbReference>
<evidence type="ECO:0000313" key="8">
    <source>
        <dbReference type="Proteomes" id="UP000316096"/>
    </source>
</evidence>
<dbReference type="PANTHER" id="PTHR30346:SF0">
    <property type="entry name" value="HCA OPERON TRANSCRIPTIONAL ACTIVATOR HCAR"/>
    <property type="match status" value="1"/>
</dbReference>
<sequence length="323" mass="34732">MQLRQLESFLAVVEEGQFARAAARLFLSPPAVTGHIRQLERELGTPLLRRSPVELTPAGIRLVPYARTMVSAAEAAGDVVKDTGEDREGTLRIGVMTPGATELTPAILRSFSRAQPQVHLTVEGLGFTDFTSAVIENRVDAAFVRPAPQDERVTTDVLTLEPRVVIAPAWGELADADGLYLSDILDQNFVRFPDSTPRALTDYGTFAAARNGTPPKWAADQAGTAQDLMTGVAAGWGIAGTLYSLGRFYLAPDICCRPILNAPWEASALVTRRDDPRPQVEAFRRVAQLLARTLGPKLLPTSPPPVPGPLSEPGPGGRTSHGR</sequence>
<dbReference type="CDD" id="cd08414">
    <property type="entry name" value="PBP2_LTTR_aromatics_like"/>
    <property type="match status" value="1"/>
</dbReference>
<dbReference type="AlphaFoldDB" id="A0A543CQ77"/>
<reference evidence="7 8" key="1">
    <citation type="submission" date="2019-06" db="EMBL/GenBank/DDBJ databases">
        <title>Sequencing the genomes of 1000 actinobacteria strains.</title>
        <authorList>
            <person name="Klenk H.-P."/>
        </authorList>
    </citation>
    <scope>NUCLEOTIDE SEQUENCE [LARGE SCALE GENOMIC DNA]</scope>
    <source>
        <strain evidence="7 8">DSM 102200</strain>
    </source>
</reference>
<feature type="compositionally biased region" description="Gly residues" evidence="5">
    <location>
        <begin position="314"/>
        <end position="323"/>
    </location>
</feature>
<evidence type="ECO:0000259" key="6">
    <source>
        <dbReference type="PROSITE" id="PS50931"/>
    </source>
</evidence>
<evidence type="ECO:0000256" key="4">
    <source>
        <dbReference type="ARBA" id="ARBA00023163"/>
    </source>
</evidence>
<keyword evidence="2" id="KW-0805">Transcription regulation</keyword>
<dbReference type="Pfam" id="PF03466">
    <property type="entry name" value="LysR_substrate"/>
    <property type="match status" value="1"/>
</dbReference>
<comment type="similarity">
    <text evidence="1">Belongs to the LysR transcriptional regulatory family.</text>
</comment>
<dbReference type="Gene3D" id="3.40.190.10">
    <property type="entry name" value="Periplasmic binding protein-like II"/>
    <property type="match status" value="2"/>
</dbReference>
<feature type="compositionally biased region" description="Pro residues" evidence="5">
    <location>
        <begin position="301"/>
        <end position="312"/>
    </location>
</feature>
<name>A0A543CQ77_9ACTN</name>
<evidence type="ECO:0000313" key="7">
    <source>
        <dbReference type="EMBL" id="TQL99239.1"/>
    </source>
</evidence>
<keyword evidence="3 7" id="KW-0238">DNA-binding</keyword>
<dbReference type="GO" id="GO:0003700">
    <property type="term" value="F:DNA-binding transcription factor activity"/>
    <property type="evidence" value="ECO:0007669"/>
    <property type="project" value="InterPro"/>
</dbReference>